<dbReference type="Gene3D" id="3.90.1530.10">
    <property type="entry name" value="Conserved hypothetical protein from pyrococcus furiosus pfu- 392566-001, ParB domain"/>
    <property type="match status" value="1"/>
</dbReference>
<dbReference type="OrthoDB" id="8565623at2"/>
<reference evidence="2 3" key="1">
    <citation type="submission" date="2014-04" db="EMBL/GenBank/DDBJ databases">
        <title>Draft genome sequence of Photobacterium halotolerans S2753: a solonamide, ngercheumicin and holomycin producer.</title>
        <authorList>
            <person name="Machado H.R."/>
            <person name="Gram L."/>
        </authorList>
    </citation>
    <scope>NUCLEOTIDE SEQUENCE [LARGE SCALE GENOMIC DNA]</scope>
    <source>
        <strain evidence="2 3">S2753</strain>
    </source>
</reference>
<dbReference type="Proteomes" id="UP000027192">
    <property type="component" value="Unassembled WGS sequence"/>
</dbReference>
<dbReference type="SUPFAM" id="SSF110849">
    <property type="entry name" value="ParB/Sulfiredoxin"/>
    <property type="match status" value="1"/>
</dbReference>
<name>A0A066RQC1_9GAMM</name>
<comment type="caution">
    <text evidence="2">The sequence shown here is derived from an EMBL/GenBank/DDBJ whole genome shotgun (WGS) entry which is preliminary data.</text>
</comment>
<keyword evidence="3" id="KW-1185">Reference proteome</keyword>
<dbReference type="InterPro" id="IPR003115">
    <property type="entry name" value="ParB_N"/>
</dbReference>
<protein>
    <recommendedName>
        <fullName evidence="1">ParB-like N-terminal domain-containing protein</fullName>
    </recommendedName>
</protein>
<dbReference type="EMBL" id="JMIB01000043">
    <property type="protein sequence ID" value="KDM89882.1"/>
    <property type="molecule type" value="Genomic_DNA"/>
</dbReference>
<dbReference type="RefSeq" id="WP_036756976.1">
    <property type="nucleotide sequence ID" value="NZ_JAGSGC010000018.1"/>
</dbReference>
<gene>
    <name evidence="2" type="ORF">EA58_20750</name>
</gene>
<sequence>MRLTLEKLPALKPTEVHSATRLDELEKKVSTEGFWTTPIWIDETTKIVIDGHHRLELAKRLNLNIVPCFNFNYKKELSVYSRDENKIISHSDVIHAGLSKTPLGYKKTRHEFHGNIFETYIPLSILRFVDE</sequence>
<evidence type="ECO:0000259" key="1">
    <source>
        <dbReference type="SMART" id="SM00470"/>
    </source>
</evidence>
<dbReference type="InterPro" id="IPR036086">
    <property type="entry name" value="ParB/Sulfiredoxin_sf"/>
</dbReference>
<dbReference type="STRING" id="1654360.EA58_20750"/>
<accession>A0A066RQC1</accession>
<dbReference type="SMART" id="SM00470">
    <property type="entry name" value="ParB"/>
    <property type="match status" value="1"/>
</dbReference>
<feature type="domain" description="ParB-like N-terminal" evidence="1">
    <location>
        <begin position="1"/>
        <end position="86"/>
    </location>
</feature>
<evidence type="ECO:0000313" key="2">
    <source>
        <dbReference type="EMBL" id="KDM89882.1"/>
    </source>
</evidence>
<proteinExistence type="predicted"/>
<organism evidence="2 3">
    <name type="scientific">Photobacterium galatheae</name>
    <dbReference type="NCBI Taxonomy" id="1654360"/>
    <lineage>
        <taxon>Bacteria</taxon>
        <taxon>Pseudomonadati</taxon>
        <taxon>Pseudomonadota</taxon>
        <taxon>Gammaproteobacteria</taxon>
        <taxon>Vibrionales</taxon>
        <taxon>Vibrionaceae</taxon>
        <taxon>Photobacterium</taxon>
    </lineage>
</organism>
<dbReference type="CDD" id="cd16400">
    <property type="entry name" value="ParB_Srx_like_nuclease"/>
    <property type="match status" value="1"/>
</dbReference>
<dbReference type="AlphaFoldDB" id="A0A066RQC1"/>
<evidence type="ECO:0000313" key="3">
    <source>
        <dbReference type="Proteomes" id="UP000027192"/>
    </source>
</evidence>